<accession>A0A0F5LWU2</accession>
<dbReference type="Proteomes" id="UP000033608">
    <property type="component" value="Unassembled WGS sequence"/>
</dbReference>
<name>A0A0F5LWU2_9HYPH</name>
<gene>
    <name evidence="1" type="ORF">VW29_00635</name>
</gene>
<dbReference type="AlphaFoldDB" id="A0A0F5LWU2"/>
<evidence type="ECO:0008006" key="3">
    <source>
        <dbReference type="Google" id="ProtNLM"/>
    </source>
</evidence>
<organism evidence="1 2">
    <name type="scientific">Devosia limi DSM 17137</name>
    <dbReference type="NCBI Taxonomy" id="1121477"/>
    <lineage>
        <taxon>Bacteria</taxon>
        <taxon>Pseudomonadati</taxon>
        <taxon>Pseudomonadota</taxon>
        <taxon>Alphaproteobacteria</taxon>
        <taxon>Hyphomicrobiales</taxon>
        <taxon>Devosiaceae</taxon>
        <taxon>Devosia</taxon>
    </lineage>
</organism>
<evidence type="ECO:0000313" key="1">
    <source>
        <dbReference type="EMBL" id="KKB86798.1"/>
    </source>
</evidence>
<sequence>MMARKPRMLVTVALANKMVRIIWALLVKAIKHRVAVRRLTGIYRSFDHKHGRVLQTQECWSIMRREPKPVA</sequence>
<dbReference type="PATRIC" id="fig|1121477.3.peg.1166"/>
<protein>
    <recommendedName>
        <fullName evidence="3">Transposase</fullName>
    </recommendedName>
</protein>
<keyword evidence="2" id="KW-1185">Reference proteome</keyword>
<comment type="caution">
    <text evidence="1">The sequence shown here is derived from an EMBL/GenBank/DDBJ whole genome shotgun (WGS) entry which is preliminary data.</text>
</comment>
<dbReference type="EMBL" id="LAJF01000020">
    <property type="protein sequence ID" value="KKB86798.1"/>
    <property type="molecule type" value="Genomic_DNA"/>
</dbReference>
<reference evidence="1 2" key="1">
    <citation type="submission" date="2015-03" db="EMBL/GenBank/DDBJ databases">
        <authorList>
            <person name="Hassan Y.I."/>
            <person name="Lepp D."/>
            <person name="Zhou T."/>
        </authorList>
    </citation>
    <scope>NUCLEOTIDE SEQUENCE [LARGE SCALE GENOMIC DNA]</scope>
    <source>
        <strain evidence="1 2">DSM 17137</strain>
    </source>
</reference>
<proteinExistence type="predicted"/>
<evidence type="ECO:0000313" key="2">
    <source>
        <dbReference type="Proteomes" id="UP000033608"/>
    </source>
</evidence>